<sequence>MAERLVVVDRLLDGSVPAAGAVWSRATAWILRIALEQSVDELWARTEPDLARCPMRAQLLALRVIAGPSVAARTAALWTALSHAAHHHDTELAPGVSELRRWREDTARIAGELAAVRR</sequence>
<dbReference type="Proteomes" id="UP000570678">
    <property type="component" value="Unassembled WGS sequence"/>
</dbReference>
<comment type="caution">
    <text evidence="1">The sequence shown here is derived from an EMBL/GenBank/DDBJ whole genome shotgun (WGS) entry which is preliminary data.</text>
</comment>
<evidence type="ECO:0000313" key="2">
    <source>
        <dbReference type="Proteomes" id="UP000570678"/>
    </source>
</evidence>
<protein>
    <submittedName>
        <fullName evidence="1">Uncharacterized protein</fullName>
    </submittedName>
</protein>
<accession>A0A846YA68</accession>
<dbReference type="EMBL" id="JAAXOT010000002">
    <property type="protein sequence ID" value="NKY55395.1"/>
    <property type="molecule type" value="Genomic_DNA"/>
</dbReference>
<dbReference type="AlphaFoldDB" id="A0A846YA68"/>
<organism evidence="1 2">
    <name type="scientific">Nocardia flavorosea</name>
    <dbReference type="NCBI Taxonomy" id="53429"/>
    <lineage>
        <taxon>Bacteria</taxon>
        <taxon>Bacillati</taxon>
        <taxon>Actinomycetota</taxon>
        <taxon>Actinomycetes</taxon>
        <taxon>Mycobacteriales</taxon>
        <taxon>Nocardiaceae</taxon>
        <taxon>Nocardia</taxon>
    </lineage>
</organism>
<keyword evidence="2" id="KW-1185">Reference proteome</keyword>
<reference evidence="1 2" key="1">
    <citation type="submission" date="2020-04" db="EMBL/GenBank/DDBJ databases">
        <title>MicrobeNet Type strains.</title>
        <authorList>
            <person name="Nicholson A.C."/>
        </authorList>
    </citation>
    <scope>NUCLEOTIDE SEQUENCE [LARGE SCALE GENOMIC DNA]</scope>
    <source>
        <strain evidence="1 2">JCM 3332</strain>
    </source>
</reference>
<evidence type="ECO:0000313" key="1">
    <source>
        <dbReference type="EMBL" id="NKY55395.1"/>
    </source>
</evidence>
<name>A0A846YA68_9NOCA</name>
<gene>
    <name evidence="1" type="ORF">HGA15_04295</name>
</gene>
<dbReference type="RefSeq" id="WP_062973081.1">
    <property type="nucleotide sequence ID" value="NZ_JAAXOT010000002.1"/>
</dbReference>
<proteinExistence type="predicted"/>